<dbReference type="STRING" id="1464122.SAMN05421737_105120"/>
<dbReference type="PANTHER" id="PTHR43046">
    <property type="entry name" value="GDP-MANNOSE MANNOSYL HYDROLASE"/>
    <property type="match status" value="1"/>
</dbReference>
<dbReference type="OrthoDB" id="9804442at2"/>
<dbReference type="Proteomes" id="UP000242662">
    <property type="component" value="Unassembled WGS sequence"/>
</dbReference>
<dbReference type="Gene3D" id="6.10.250.1120">
    <property type="match status" value="1"/>
</dbReference>
<evidence type="ECO:0000259" key="3">
    <source>
        <dbReference type="PROSITE" id="PS51462"/>
    </source>
</evidence>
<dbReference type="Pfam" id="PF12535">
    <property type="entry name" value="Nudix_N"/>
    <property type="match status" value="1"/>
</dbReference>
<dbReference type="Gene3D" id="3.90.79.10">
    <property type="entry name" value="Nucleoside Triphosphate Pyrophosphohydrolase"/>
    <property type="match status" value="1"/>
</dbReference>
<proteinExistence type="predicted"/>
<evidence type="ECO:0000256" key="2">
    <source>
        <dbReference type="ARBA" id="ARBA00022801"/>
    </source>
</evidence>
<evidence type="ECO:0000256" key="1">
    <source>
        <dbReference type="ARBA" id="ARBA00001946"/>
    </source>
</evidence>
<evidence type="ECO:0000313" key="5">
    <source>
        <dbReference type="Proteomes" id="UP000242662"/>
    </source>
</evidence>
<dbReference type="InterPro" id="IPR015797">
    <property type="entry name" value="NUDIX_hydrolase-like_dom_sf"/>
</dbReference>
<reference evidence="5" key="1">
    <citation type="submission" date="2016-09" db="EMBL/GenBank/DDBJ databases">
        <authorList>
            <person name="Varghese N."/>
            <person name="Submissions S."/>
        </authorList>
    </citation>
    <scope>NUCLEOTIDE SEQUENCE [LARGE SCALE GENOMIC DNA]</scope>
    <source>
        <strain evidence="5">25nlg</strain>
    </source>
</reference>
<dbReference type="PROSITE" id="PS51462">
    <property type="entry name" value="NUDIX"/>
    <property type="match status" value="1"/>
</dbReference>
<sequence>MSDQWLTWIKQIQALAQSGLHFSKDVYDRERYETLRALSYEMMAAYAHTEIGHIKNLFVNEVGYQTPKVDVRAVVFQENKLLMVRETHDGCWALPGGFCDVGLSVAENAVKEVGEESGYETAPGKLLALLDMNKHHHPPQPFHYYKIFIQCHLIGGEAVKGIETSDIGFFTEDQLPPLSYRRNTTAQLAMLFEFLRDRHKEVIVD</sequence>
<dbReference type="EMBL" id="FMYM01000005">
    <property type="protein sequence ID" value="SDC07981.1"/>
    <property type="molecule type" value="Genomic_DNA"/>
</dbReference>
<dbReference type="RefSeq" id="WP_090775479.1">
    <property type="nucleotide sequence ID" value="NZ_FMYM01000005.1"/>
</dbReference>
<dbReference type="Pfam" id="PF00293">
    <property type="entry name" value="NUDIX"/>
    <property type="match status" value="1"/>
</dbReference>
<protein>
    <submittedName>
        <fullName evidence="4">ADP-ribose pyrophosphatase YjhB, NUDIX family</fullName>
    </submittedName>
</protein>
<comment type="cofactor">
    <cofactor evidence="1">
        <name>Mg(2+)</name>
        <dbReference type="ChEBI" id="CHEBI:18420"/>
    </cofactor>
</comment>
<dbReference type="AlphaFoldDB" id="A0A1G6INJ4"/>
<dbReference type="CDD" id="cd04672">
    <property type="entry name" value="NUDIX_CDP-Chase_like"/>
    <property type="match status" value="1"/>
</dbReference>
<feature type="domain" description="Nudix hydrolase" evidence="3">
    <location>
        <begin position="66"/>
        <end position="194"/>
    </location>
</feature>
<gene>
    <name evidence="4" type="ORF">SAMN05421737_105120</name>
</gene>
<accession>A0A1G6INJ4</accession>
<keyword evidence="5" id="KW-1185">Reference proteome</keyword>
<name>A0A1G6INJ4_9BACI</name>
<dbReference type="GO" id="GO:0016787">
    <property type="term" value="F:hydrolase activity"/>
    <property type="evidence" value="ECO:0007669"/>
    <property type="project" value="UniProtKB-KW"/>
</dbReference>
<dbReference type="SUPFAM" id="SSF55811">
    <property type="entry name" value="Nudix"/>
    <property type="match status" value="1"/>
</dbReference>
<dbReference type="InterPro" id="IPR059176">
    <property type="entry name" value="UDP-X_N"/>
</dbReference>
<dbReference type="PANTHER" id="PTHR43046:SF16">
    <property type="entry name" value="ADP-RIBOSE PYROPHOSPHATASE YJHB-RELATED"/>
    <property type="match status" value="1"/>
</dbReference>
<organism evidence="4 5">
    <name type="scientific">Shouchella lonarensis</name>
    <dbReference type="NCBI Taxonomy" id="1464122"/>
    <lineage>
        <taxon>Bacteria</taxon>
        <taxon>Bacillati</taxon>
        <taxon>Bacillota</taxon>
        <taxon>Bacilli</taxon>
        <taxon>Bacillales</taxon>
        <taxon>Bacillaceae</taxon>
        <taxon>Shouchella</taxon>
    </lineage>
</organism>
<keyword evidence="2" id="KW-0378">Hydrolase</keyword>
<dbReference type="InterPro" id="IPR000086">
    <property type="entry name" value="NUDIX_hydrolase_dom"/>
</dbReference>
<evidence type="ECO:0000313" key="4">
    <source>
        <dbReference type="EMBL" id="SDC07981.1"/>
    </source>
</evidence>